<dbReference type="EMBL" id="SGXM01000010">
    <property type="protein sequence ID" value="RZT30797.1"/>
    <property type="molecule type" value="Genomic_DNA"/>
</dbReference>
<organism evidence="6 7">
    <name type="scientific">Cupriavidus agavae</name>
    <dbReference type="NCBI Taxonomy" id="1001822"/>
    <lineage>
        <taxon>Bacteria</taxon>
        <taxon>Pseudomonadati</taxon>
        <taxon>Pseudomonadota</taxon>
        <taxon>Betaproteobacteria</taxon>
        <taxon>Burkholderiales</taxon>
        <taxon>Burkholderiaceae</taxon>
        <taxon>Cupriavidus</taxon>
    </lineage>
</organism>
<dbReference type="SMART" id="SM00100">
    <property type="entry name" value="cNMP"/>
    <property type="match status" value="1"/>
</dbReference>
<dbReference type="RefSeq" id="WP_198680340.1">
    <property type="nucleotide sequence ID" value="NZ_SGXM01000010.1"/>
</dbReference>
<keyword evidence="2" id="KW-0238">DNA-binding</keyword>
<dbReference type="SUPFAM" id="SSF51206">
    <property type="entry name" value="cAMP-binding domain-like"/>
    <property type="match status" value="1"/>
</dbReference>
<evidence type="ECO:0000259" key="4">
    <source>
        <dbReference type="PROSITE" id="PS50042"/>
    </source>
</evidence>
<dbReference type="InterPro" id="IPR012318">
    <property type="entry name" value="HTH_CRP"/>
</dbReference>
<evidence type="ECO:0000256" key="3">
    <source>
        <dbReference type="ARBA" id="ARBA00023163"/>
    </source>
</evidence>
<name>A0A4Q7RDY0_9BURK</name>
<dbReference type="Pfam" id="PF13545">
    <property type="entry name" value="HTH_Crp_2"/>
    <property type="match status" value="1"/>
</dbReference>
<keyword evidence="3" id="KW-0804">Transcription</keyword>
<dbReference type="PROSITE" id="PS51063">
    <property type="entry name" value="HTH_CRP_2"/>
    <property type="match status" value="1"/>
</dbReference>
<dbReference type="InterPro" id="IPR018490">
    <property type="entry name" value="cNMP-bd_dom_sf"/>
</dbReference>
<dbReference type="Pfam" id="PF00027">
    <property type="entry name" value="cNMP_binding"/>
    <property type="match status" value="1"/>
</dbReference>
<accession>A0A4Q7RDY0</accession>
<gene>
    <name evidence="6" type="ORF">EV147_4645</name>
</gene>
<proteinExistence type="predicted"/>
<sequence length="233" mass="25772">MRNIKTTRTSLDEARRLLASHPLSIRNVLSDCLLAQASVEDLDKGDCVFRQGEQANYWYLVMDGRIDTLRLGIDGEDRIVHHIPPGQLLASIVMFMPDRKYPVEARAAVASTLCRFHRDSLHRACLAHPPLAVGMLSLAADVLHQRIDDVDTLASTSAPQRLAAYLLRLAGNTGEQVELPLSQRQLAAKLGVRAETLNRLLAEWQRIGYLEGGGRAWRIVAPGQLDTVARGLP</sequence>
<dbReference type="CDD" id="cd00038">
    <property type="entry name" value="CAP_ED"/>
    <property type="match status" value="1"/>
</dbReference>
<dbReference type="GO" id="GO:0003677">
    <property type="term" value="F:DNA binding"/>
    <property type="evidence" value="ECO:0007669"/>
    <property type="project" value="UniProtKB-KW"/>
</dbReference>
<dbReference type="InterPro" id="IPR014710">
    <property type="entry name" value="RmlC-like_jellyroll"/>
</dbReference>
<dbReference type="GO" id="GO:0003700">
    <property type="term" value="F:DNA-binding transcription factor activity"/>
    <property type="evidence" value="ECO:0007669"/>
    <property type="project" value="TreeGrafter"/>
</dbReference>
<dbReference type="Proteomes" id="UP000291078">
    <property type="component" value="Unassembled WGS sequence"/>
</dbReference>
<dbReference type="AlphaFoldDB" id="A0A4Q7RDY0"/>
<feature type="domain" description="HTH crp-type" evidence="5">
    <location>
        <begin position="156"/>
        <end position="223"/>
    </location>
</feature>
<evidence type="ECO:0000256" key="1">
    <source>
        <dbReference type="ARBA" id="ARBA00023015"/>
    </source>
</evidence>
<protein>
    <submittedName>
        <fullName evidence="6">CRP-like cAMP-binding protein</fullName>
    </submittedName>
</protein>
<dbReference type="Gene3D" id="2.60.120.10">
    <property type="entry name" value="Jelly Rolls"/>
    <property type="match status" value="1"/>
</dbReference>
<dbReference type="SUPFAM" id="SSF46785">
    <property type="entry name" value="Winged helix' DNA-binding domain"/>
    <property type="match status" value="1"/>
</dbReference>
<evidence type="ECO:0000313" key="7">
    <source>
        <dbReference type="Proteomes" id="UP000291078"/>
    </source>
</evidence>
<evidence type="ECO:0000259" key="5">
    <source>
        <dbReference type="PROSITE" id="PS51063"/>
    </source>
</evidence>
<dbReference type="GO" id="GO:0005829">
    <property type="term" value="C:cytosol"/>
    <property type="evidence" value="ECO:0007669"/>
    <property type="project" value="TreeGrafter"/>
</dbReference>
<evidence type="ECO:0000256" key="2">
    <source>
        <dbReference type="ARBA" id="ARBA00023125"/>
    </source>
</evidence>
<dbReference type="SMART" id="SM00419">
    <property type="entry name" value="HTH_CRP"/>
    <property type="match status" value="1"/>
</dbReference>
<dbReference type="InterPro" id="IPR036390">
    <property type="entry name" value="WH_DNA-bd_sf"/>
</dbReference>
<keyword evidence="1" id="KW-0805">Transcription regulation</keyword>
<feature type="domain" description="Cyclic nucleotide-binding" evidence="4">
    <location>
        <begin position="17"/>
        <end position="123"/>
    </location>
</feature>
<dbReference type="PANTHER" id="PTHR24567">
    <property type="entry name" value="CRP FAMILY TRANSCRIPTIONAL REGULATORY PROTEIN"/>
    <property type="match status" value="1"/>
</dbReference>
<dbReference type="InterPro" id="IPR050397">
    <property type="entry name" value="Env_Response_Regulators"/>
</dbReference>
<reference evidence="6 7" key="1">
    <citation type="journal article" date="2015" name="Stand. Genomic Sci.">
        <title>Genomic Encyclopedia of Bacterial and Archaeal Type Strains, Phase III: the genomes of soil and plant-associated and newly described type strains.</title>
        <authorList>
            <person name="Whitman W.B."/>
            <person name="Woyke T."/>
            <person name="Klenk H.P."/>
            <person name="Zhou Y."/>
            <person name="Lilburn T.G."/>
            <person name="Beck B.J."/>
            <person name="De Vos P."/>
            <person name="Vandamme P."/>
            <person name="Eisen J.A."/>
            <person name="Garrity G."/>
            <person name="Hugenholtz P."/>
            <person name="Kyrpides N.C."/>
        </authorList>
    </citation>
    <scope>NUCLEOTIDE SEQUENCE [LARGE SCALE GENOMIC DNA]</scope>
    <source>
        <strain evidence="6 7">ASC-9842</strain>
    </source>
</reference>
<dbReference type="PROSITE" id="PS50042">
    <property type="entry name" value="CNMP_BINDING_3"/>
    <property type="match status" value="1"/>
</dbReference>
<evidence type="ECO:0000313" key="6">
    <source>
        <dbReference type="EMBL" id="RZT30797.1"/>
    </source>
</evidence>
<dbReference type="InterPro" id="IPR000595">
    <property type="entry name" value="cNMP-bd_dom"/>
</dbReference>
<keyword evidence="7" id="KW-1185">Reference proteome</keyword>
<comment type="caution">
    <text evidence="6">The sequence shown here is derived from an EMBL/GenBank/DDBJ whole genome shotgun (WGS) entry which is preliminary data.</text>
</comment>
<dbReference type="PANTHER" id="PTHR24567:SF26">
    <property type="entry name" value="REGULATORY PROTEIN YEIL"/>
    <property type="match status" value="1"/>
</dbReference>